<dbReference type="InterPro" id="IPR008851">
    <property type="entry name" value="TFIIF-alpha"/>
</dbReference>
<dbReference type="GO" id="GO:0016251">
    <property type="term" value="F:RNA polymerase II general transcription initiation factor activity"/>
    <property type="evidence" value="ECO:0007669"/>
    <property type="project" value="TreeGrafter"/>
</dbReference>
<keyword evidence="9" id="KW-1185">Reference proteome</keyword>
<evidence type="ECO:0000256" key="5">
    <source>
        <dbReference type="ARBA" id="ARBA00023163"/>
    </source>
</evidence>
<gene>
    <name evidence="8" type="ORF">M378DRAFT_156111</name>
</gene>
<dbReference type="InParanoid" id="A0A0C2XKN9"/>
<evidence type="ECO:0000256" key="3">
    <source>
        <dbReference type="ARBA" id="ARBA00023015"/>
    </source>
</evidence>
<proteinExistence type="inferred from homology"/>
<evidence type="ECO:0000256" key="1">
    <source>
        <dbReference type="ARBA" id="ARBA00004123"/>
    </source>
</evidence>
<organism evidence="8 9">
    <name type="scientific">Amanita muscaria (strain Koide BX008)</name>
    <dbReference type="NCBI Taxonomy" id="946122"/>
    <lineage>
        <taxon>Eukaryota</taxon>
        <taxon>Fungi</taxon>
        <taxon>Dikarya</taxon>
        <taxon>Basidiomycota</taxon>
        <taxon>Agaricomycotina</taxon>
        <taxon>Agaricomycetes</taxon>
        <taxon>Agaricomycetidae</taxon>
        <taxon>Agaricales</taxon>
        <taxon>Pluteineae</taxon>
        <taxon>Amanitaceae</taxon>
        <taxon>Amanita</taxon>
    </lineage>
</organism>
<dbReference type="GO" id="GO:0032968">
    <property type="term" value="P:positive regulation of transcription elongation by RNA polymerase II"/>
    <property type="evidence" value="ECO:0007669"/>
    <property type="project" value="InterPro"/>
</dbReference>
<accession>A0A0C2XKN9</accession>
<dbReference type="GO" id="GO:0005674">
    <property type="term" value="C:transcription factor TFIIF complex"/>
    <property type="evidence" value="ECO:0007669"/>
    <property type="project" value="TreeGrafter"/>
</dbReference>
<keyword evidence="3" id="KW-0805">Transcription regulation</keyword>
<dbReference type="InterPro" id="IPR011039">
    <property type="entry name" value="TFIIF_interaction"/>
</dbReference>
<dbReference type="SUPFAM" id="SSF50916">
    <property type="entry name" value="Rap30/74 interaction domains"/>
    <property type="match status" value="1"/>
</dbReference>
<protein>
    <submittedName>
        <fullName evidence="8">Uncharacterized protein</fullName>
    </submittedName>
</protein>
<dbReference type="AlphaFoldDB" id="A0A0C2XKN9"/>
<dbReference type="PANTHER" id="PTHR13011">
    <property type="entry name" value="TFIIF-ALPHA"/>
    <property type="match status" value="1"/>
</dbReference>
<evidence type="ECO:0000313" key="9">
    <source>
        <dbReference type="Proteomes" id="UP000054549"/>
    </source>
</evidence>
<evidence type="ECO:0000313" key="8">
    <source>
        <dbReference type="EMBL" id="KIL70056.1"/>
    </source>
</evidence>
<feature type="compositionally biased region" description="Low complexity" evidence="7">
    <location>
        <begin position="571"/>
        <end position="582"/>
    </location>
</feature>
<feature type="region of interest" description="Disordered" evidence="7">
    <location>
        <begin position="252"/>
        <end position="589"/>
    </location>
</feature>
<feature type="compositionally biased region" description="Low complexity" evidence="7">
    <location>
        <begin position="514"/>
        <end position="531"/>
    </location>
</feature>
<name>A0A0C2XKN9_AMAMK</name>
<feature type="region of interest" description="Disordered" evidence="7">
    <location>
        <begin position="1"/>
        <end position="52"/>
    </location>
</feature>
<evidence type="ECO:0000256" key="6">
    <source>
        <dbReference type="ARBA" id="ARBA00023242"/>
    </source>
</evidence>
<dbReference type="EMBL" id="KN818224">
    <property type="protein sequence ID" value="KIL70056.1"/>
    <property type="molecule type" value="Genomic_DNA"/>
</dbReference>
<dbReference type="STRING" id="946122.A0A0C2XKN9"/>
<evidence type="ECO:0000256" key="2">
    <source>
        <dbReference type="ARBA" id="ARBA00005249"/>
    </source>
</evidence>
<dbReference type="HOGENOM" id="CLU_016619_0_0_1"/>
<dbReference type="OrthoDB" id="76676at2759"/>
<reference evidence="8 9" key="1">
    <citation type="submission" date="2014-04" db="EMBL/GenBank/DDBJ databases">
        <title>Evolutionary Origins and Diversification of the Mycorrhizal Mutualists.</title>
        <authorList>
            <consortium name="DOE Joint Genome Institute"/>
            <consortium name="Mycorrhizal Genomics Consortium"/>
            <person name="Kohler A."/>
            <person name="Kuo A."/>
            <person name="Nagy L.G."/>
            <person name="Floudas D."/>
            <person name="Copeland A."/>
            <person name="Barry K.W."/>
            <person name="Cichocki N."/>
            <person name="Veneault-Fourrey C."/>
            <person name="LaButti K."/>
            <person name="Lindquist E.A."/>
            <person name="Lipzen A."/>
            <person name="Lundell T."/>
            <person name="Morin E."/>
            <person name="Murat C."/>
            <person name="Riley R."/>
            <person name="Ohm R."/>
            <person name="Sun H."/>
            <person name="Tunlid A."/>
            <person name="Henrissat B."/>
            <person name="Grigoriev I.V."/>
            <person name="Hibbett D.S."/>
            <person name="Martin F."/>
        </authorList>
    </citation>
    <scope>NUCLEOTIDE SEQUENCE [LARGE SCALE GENOMIC DNA]</scope>
    <source>
        <strain evidence="8 9">Koide BX008</strain>
    </source>
</reference>
<keyword evidence="6" id="KW-0539">Nucleus</keyword>
<comment type="subcellular location">
    <subcellularLocation>
        <location evidence="1">Nucleus</location>
    </subcellularLocation>
</comment>
<dbReference type="Proteomes" id="UP000054549">
    <property type="component" value="Unassembled WGS sequence"/>
</dbReference>
<dbReference type="GO" id="GO:0001096">
    <property type="term" value="F:TFIIF-class transcription factor complex binding"/>
    <property type="evidence" value="ECO:0007669"/>
    <property type="project" value="TreeGrafter"/>
</dbReference>
<comment type="similarity">
    <text evidence="2">Belongs to the TFIIF alpha subunit family.</text>
</comment>
<keyword evidence="4" id="KW-0238">DNA-binding</keyword>
<evidence type="ECO:0000256" key="7">
    <source>
        <dbReference type="SAM" id="MobiDB-lite"/>
    </source>
</evidence>
<sequence>MPPKHDISLLFHPKKNTKPAVNDKSPRKQPVAVPNPPKPVANDEEEEDFTLPDGPYQEFKLMSSALNGWKYDVMKFDSRKVVDIAKWVNPIKLNRKELRRDTDAVAAPVAVAPMLGPDGKPVIGADGKIVMVDAEGRPITDSSSTKDANGKGAVVNGKKRFQKKTKQVFLVPEEVRQLRKEERYPWVMEDSSPNHGEMWVGQLEDVSRSETHAFFMPAANDIFKFVPAHRWYKFQKKLKHDLPTSTAEVESLYNSQKRDPQAWLASRNGRPASANATIKTEPDGRGTPSLGSLVYTSGTSLGPGGRKLKTVDSGMSGVFDDDEDPSARRRREREYGEEGDLDEQVFEDNFDDDEGMVEEDDDEAAKELEERLKREYKTANKHRDAGVVESDEEEEAPTMSKQAKAMQKLIRNREGNEAYDSDEEKNPYASSEEEEEEELPIPNEPASQPPNTQPSPPSSQPESRAGSQTPKPAATPARPSANSNESRPTSPVPSPGHSGHSIVARRAAGDKVPKPSVSRGGSPPGSRATSPVAPSRATSPAAQGTGIRAESPPASNNGQKLKRKAEELPNGAPSPAGSAAGGVPKAKKRKAQAVVPVQISAVDLKNQLVEWLKNTPNATTRDCIHYFTPYLTDQEKKTEFSSLVREVAQLKGGVLVLRAKSGGPLPASPQP</sequence>
<feature type="compositionally biased region" description="Acidic residues" evidence="7">
    <location>
        <begin position="335"/>
        <end position="364"/>
    </location>
</feature>
<dbReference type="GO" id="GO:0003677">
    <property type="term" value="F:DNA binding"/>
    <property type="evidence" value="ECO:0007669"/>
    <property type="project" value="UniProtKB-KW"/>
</dbReference>
<dbReference type="GO" id="GO:0006367">
    <property type="term" value="P:transcription initiation at RNA polymerase II promoter"/>
    <property type="evidence" value="ECO:0007669"/>
    <property type="project" value="InterPro"/>
</dbReference>
<evidence type="ECO:0000256" key="4">
    <source>
        <dbReference type="ARBA" id="ARBA00023125"/>
    </source>
</evidence>
<feature type="compositionally biased region" description="Basic and acidic residues" evidence="7">
    <location>
        <begin position="365"/>
        <end position="386"/>
    </location>
</feature>
<feature type="compositionally biased region" description="Pro residues" evidence="7">
    <location>
        <begin position="447"/>
        <end position="459"/>
    </location>
</feature>
<keyword evidence="5" id="KW-0804">Transcription</keyword>
<dbReference type="PANTHER" id="PTHR13011:SF0">
    <property type="entry name" value="GENERAL TRANSCRIPTION FACTOR IIF SUBUNIT 1"/>
    <property type="match status" value="1"/>
</dbReference>